<comment type="caution">
    <text evidence="2">The sequence shown here is derived from an EMBL/GenBank/DDBJ whole genome shotgun (WGS) entry which is preliminary data.</text>
</comment>
<gene>
    <name evidence="2" type="ORF">BOKJ2_LOCUS8919</name>
</gene>
<evidence type="ECO:0000313" key="3">
    <source>
        <dbReference type="Proteomes" id="UP000614601"/>
    </source>
</evidence>
<evidence type="ECO:0000313" key="2">
    <source>
        <dbReference type="EMBL" id="CAD5220388.1"/>
    </source>
</evidence>
<proteinExistence type="predicted"/>
<dbReference type="Proteomes" id="UP000783686">
    <property type="component" value="Unassembled WGS sequence"/>
</dbReference>
<dbReference type="Proteomes" id="UP000614601">
    <property type="component" value="Unassembled WGS sequence"/>
</dbReference>
<name>A0A811KUT1_9BILA</name>
<evidence type="ECO:0000256" key="1">
    <source>
        <dbReference type="SAM" id="MobiDB-lite"/>
    </source>
</evidence>
<reference evidence="2" key="1">
    <citation type="submission" date="2020-09" db="EMBL/GenBank/DDBJ databases">
        <authorList>
            <person name="Kikuchi T."/>
        </authorList>
    </citation>
    <scope>NUCLEOTIDE SEQUENCE</scope>
    <source>
        <strain evidence="2">SH1</strain>
    </source>
</reference>
<feature type="region of interest" description="Disordered" evidence="1">
    <location>
        <begin position="1"/>
        <end position="76"/>
    </location>
</feature>
<organism evidence="2 3">
    <name type="scientific">Bursaphelenchus okinawaensis</name>
    <dbReference type="NCBI Taxonomy" id="465554"/>
    <lineage>
        <taxon>Eukaryota</taxon>
        <taxon>Metazoa</taxon>
        <taxon>Ecdysozoa</taxon>
        <taxon>Nematoda</taxon>
        <taxon>Chromadorea</taxon>
        <taxon>Rhabditida</taxon>
        <taxon>Tylenchina</taxon>
        <taxon>Tylenchomorpha</taxon>
        <taxon>Aphelenchoidea</taxon>
        <taxon>Aphelenchoididae</taxon>
        <taxon>Bursaphelenchus</taxon>
    </lineage>
</organism>
<dbReference type="OrthoDB" id="5842416at2759"/>
<accession>A0A811KUT1</accession>
<keyword evidence="3" id="KW-1185">Reference proteome</keyword>
<dbReference type="AlphaFoldDB" id="A0A811KUT1"/>
<protein>
    <submittedName>
        <fullName evidence="2">Uncharacterized protein</fullName>
    </submittedName>
</protein>
<sequence>MAEQAPAPESTPASSAPAEAGAAPEGSAAPPAPASQPASTDAGPSKDKYRVPSRGSHTSRGRSSTARRRPKRVKEPLMYNEWNDIDKDKWKDVTVELRRWKATQRQCQYIRQRAGQWAQLRHKFKSSPLYNMELKVFRQTHDVKFPTDRESYDLPPLN</sequence>
<dbReference type="EMBL" id="CAJFCW020000004">
    <property type="protein sequence ID" value="CAG9113618.1"/>
    <property type="molecule type" value="Genomic_DNA"/>
</dbReference>
<dbReference type="EMBL" id="CAJFDH010000004">
    <property type="protein sequence ID" value="CAD5220388.1"/>
    <property type="molecule type" value="Genomic_DNA"/>
</dbReference>
<feature type="compositionally biased region" description="Basic residues" evidence="1">
    <location>
        <begin position="57"/>
        <end position="72"/>
    </location>
</feature>
<feature type="compositionally biased region" description="Low complexity" evidence="1">
    <location>
        <begin position="1"/>
        <end position="40"/>
    </location>
</feature>